<evidence type="ECO:0000256" key="1">
    <source>
        <dbReference type="ARBA" id="ARBA00004141"/>
    </source>
</evidence>
<evidence type="ECO:0000256" key="5">
    <source>
        <dbReference type="ARBA" id="ARBA00023136"/>
    </source>
</evidence>
<dbReference type="SUPFAM" id="SSF161111">
    <property type="entry name" value="Cation efflux protein transmembrane domain-like"/>
    <property type="match status" value="1"/>
</dbReference>
<proteinExistence type="predicted"/>
<evidence type="ECO:0000256" key="6">
    <source>
        <dbReference type="SAM" id="Phobius"/>
    </source>
</evidence>
<feature type="transmembrane region" description="Helical" evidence="6">
    <location>
        <begin position="165"/>
        <end position="182"/>
    </location>
</feature>
<dbReference type="PANTHER" id="PTHR11562">
    <property type="entry name" value="CATION EFFLUX PROTEIN/ ZINC TRANSPORTER"/>
    <property type="match status" value="1"/>
</dbReference>
<feature type="transmembrane region" description="Helical" evidence="6">
    <location>
        <begin position="188"/>
        <end position="206"/>
    </location>
</feature>
<feature type="domain" description="Cation efflux protein transmembrane" evidence="7">
    <location>
        <begin position="92"/>
        <end position="213"/>
    </location>
</feature>
<dbReference type="EMBL" id="JAATJE010000001">
    <property type="protein sequence ID" value="NJC32598.1"/>
    <property type="molecule type" value="Genomic_DNA"/>
</dbReference>
<gene>
    <name evidence="8" type="ORF">GGR88_000072</name>
</gene>
<evidence type="ECO:0000256" key="2">
    <source>
        <dbReference type="ARBA" id="ARBA00022692"/>
    </source>
</evidence>
<protein>
    <submittedName>
        <fullName evidence="8">Co/Zn/Cd efflux system component</fullName>
    </submittedName>
</protein>
<evidence type="ECO:0000256" key="4">
    <source>
        <dbReference type="ARBA" id="ARBA00022989"/>
    </source>
</evidence>
<evidence type="ECO:0000259" key="7">
    <source>
        <dbReference type="Pfam" id="PF01545"/>
    </source>
</evidence>
<reference evidence="8 9" key="1">
    <citation type="submission" date="2020-03" db="EMBL/GenBank/DDBJ databases">
        <title>Genomic Encyclopedia of Type Strains, Phase IV (KMG-IV): sequencing the most valuable type-strain genomes for metagenomic binning, comparative biology and taxonomic classification.</title>
        <authorList>
            <person name="Goeker M."/>
        </authorList>
    </citation>
    <scope>NUCLEOTIDE SEQUENCE [LARGE SCALE GENOMIC DNA]</scope>
    <source>
        <strain evidence="8 9">DSM 27651</strain>
    </source>
</reference>
<keyword evidence="3" id="KW-0813">Transport</keyword>
<dbReference type="PANTHER" id="PTHR11562:SF17">
    <property type="entry name" value="RE54080P-RELATED"/>
    <property type="match status" value="1"/>
</dbReference>
<comment type="caution">
    <text evidence="8">The sequence shown here is derived from an EMBL/GenBank/DDBJ whole genome shotgun (WGS) entry which is preliminary data.</text>
</comment>
<keyword evidence="3" id="KW-0864">Zinc transport</keyword>
<feature type="transmembrane region" description="Helical" evidence="6">
    <location>
        <begin position="126"/>
        <end position="145"/>
    </location>
</feature>
<dbReference type="InterPro" id="IPR058533">
    <property type="entry name" value="Cation_efflux_TM"/>
</dbReference>
<feature type="transmembrane region" description="Helical" evidence="6">
    <location>
        <begin position="34"/>
        <end position="56"/>
    </location>
</feature>
<dbReference type="Proteomes" id="UP000734218">
    <property type="component" value="Unassembled WGS sequence"/>
</dbReference>
<organism evidence="8 9">
    <name type="scientific">Sphingomonas jejuensis</name>
    <dbReference type="NCBI Taxonomy" id="904715"/>
    <lineage>
        <taxon>Bacteria</taxon>
        <taxon>Pseudomonadati</taxon>
        <taxon>Pseudomonadota</taxon>
        <taxon>Alphaproteobacteria</taxon>
        <taxon>Sphingomonadales</taxon>
        <taxon>Sphingomonadaceae</taxon>
        <taxon>Sphingomonas</taxon>
    </lineage>
</organism>
<comment type="subcellular location">
    <subcellularLocation>
        <location evidence="1">Membrane</location>
        <topology evidence="1">Multi-pass membrane protein</topology>
    </subcellularLocation>
</comment>
<keyword evidence="3" id="KW-0406">Ion transport</keyword>
<keyword evidence="4 6" id="KW-1133">Transmembrane helix</keyword>
<feature type="transmembrane region" description="Helical" evidence="6">
    <location>
        <begin position="68"/>
        <end position="88"/>
    </location>
</feature>
<name>A0ABX0XGZ4_9SPHN</name>
<keyword evidence="2 6" id="KW-0812">Transmembrane</keyword>
<sequence>MGCHVEIYEVTVMSAACCGAPSKTALDDPRWRRALWIALAVNAAMFAAEMGAGLMADSLSLRADALDFLGDAANYAISLVVAGAVLAWRARAALLKGATLALFGVWIIASAVGAALDGSAPQPHTMGVVGVLALLANVGVAIMLYRFRTGDANMRSVWICSRNDAVGNFGVVAAALGVFGTGSAWPDLGVAIVMAGLSLWGGFQIISQARSELRTGAGDNHARIVVGGR</sequence>
<keyword evidence="9" id="KW-1185">Reference proteome</keyword>
<accession>A0ABX0XGZ4</accession>
<evidence type="ECO:0000313" key="8">
    <source>
        <dbReference type="EMBL" id="NJC32598.1"/>
    </source>
</evidence>
<evidence type="ECO:0000313" key="9">
    <source>
        <dbReference type="Proteomes" id="UP000734218"/>
    </source>
</evidence>
<evidence type="ECO:0000256" key="3">
    <source>
        <dbReference type="ARBA" id="ARBA00022906"/>
    </source>
</evidence>
<dbReference type="InterPro" id="IPR027469">
    <property type="entry name" value="Cation_efflux_TMD_sf"/>
</dbReference>
<dbReference type="InterPro" id="IPR050681">
    <property type="entry name" value="CDF/SLC30A"/>
</dbReference>
<dbReference type="Gene3D" id="1.20.1510.10">
    <property type="entry name" value="Cation efflux protein transmembrane domain"/>
    <property type="match status" value="1"/>
</dbReference>
<keyword evidence="5 6" id="KW-0472">Membrane</keyword>
<keyword evidence="3" id="KW-0862">Zinc</keyword>
<dbReference type="Pfam" id="PF01545">
    <property type="entry name" value="Cation_efflux"/>
    <property type="match status" value="1"/>
</dbReference>
<feature type="transmembrane region" description="Helical" evidence="6">
    <location>
        <begin position="100"/>
        <end position="120"/>
    </location>
</feature>